<evidence type="ECO:0000259" key="6">
    <source>
        <dbReference type="Pfam" id="PF17389"/>
    </source>
</evidence>
<dbReference type="Gene3D" id="2.60.120.260">
    <property type="entry name" value="Galactose-binding domain-like"/>
    <property type="match status" value="2"/>
</dbReference>
<evidence type="ECO:0000259" key="4">
    <source>
        <dbReference type="Pfam" id="PF05592"/>
    </source>
</evidence>
<sequence length="892" mass="100862">MFNVINPLVNGLANPLAIDTSAPRFTWQLTSERRGETPGACRVKVADSLRSLQEGKLLWDSGRRDGGQLHMRYEGPPLASNSRYYWQACVWNEEEQYAEMAPDWWESGLAEKDWQAQWIWRESEVACNDFAYFRRVFRMERPVTRAKLYISAHHVFQLHVNGERIGGYGSPAPTSIPHSKYYLAYDVSESLRTGDNCIGVIAHYLGGSGQNYVNGKPGLLLELHIRCEDGYEEVVRSDVEWLTLRSSSMPHTAGTPYQQNRRLSAIEHYDASRLEENWLLPEFPESLCAPAILADESLQHWKLRWQQLPEGREHERIVPTPTGEALHSADEGLIQVFDTGKIISGWPEIALPGIAGTTVTLRYAEQLDDNGRVQHRVCNETSSHYFDRYKMHGRGGTEVWAPDLSYKAFRYIEVTGYPRSLQDGELTVCSVHTGIAATGSFASSSAHLNKLYEACIQTQRNNIVGQVVDCPHREQAQYLTDTDLQAETLLYNFDAYHMLDKTLRDFADGQLEDGSFPFVYPSNYEHPDFYLQIPEWDLHFATLLWKLYQFSGDRDLLERYYEPMKKMLDAYMTTRSHETGLIPVSAGWHISDWPYPTVEHEGDYLTVQQLKAWQALIITADTARILGLEAESAAYTEQAKQLRDSILANLYNADTKRLRDSSGSAQAHQGVNALALHAGILPSEDEADVLAYIAGRPWESKTVLSLPLLRVLFDNGMREYAYRLMTKPEYPGWGYMIAQGATTMWEGWDDIESHCHAWNSYPSRMLQEYVCGIRSSSTGFSSAVLEPYFAEALSFAEAKTSTPRGDITIRWDRHEDNTFTILLSLPCSMNGTLLLGDLPGAGMPKWIAEGSVPLSVDGSNSFLPSGILSCSLNKGELSLVLQSGNYRFTLRY</sequence>
<dbReference type="Proteomes" id="UP001596989">
    <property type="component" value="Unassembled WGS sequence"/>
</dbReference>
<dbReference type="Pfam" id="PF08531">
    <property type="entry name" value="Bac_rhamnosid_N"/>
    <property type="match status" value="1"/>
</dbReference>
<protein>
    <recommendedName>
        <fullName evidence="2">alpha-L-rhamnosidase</fullName>
        <ecNumber evidence="2">3.2.1.40</ecNumber>
    </recommendedName>
</protein>
<dbReference type="InterPro" id="IPR012341">
    <property type="entry name" value="6hp_glycosidase-like_sf"/>
</dbReference>
<dbReference type="SUPFAM" id="SSF48208">
    <property type="entry name" value="Six-hairpin glycosidases"/>
    <property type="match status" value="1"/>
</dbReference>
<feature type="domain" description="Alpha-L-rhamnosidase concanavalin-like" evidence="4">
    <location>
        <begin position="336"/>
        <end position="432"/>
    </location>
</feature>
<dbReference type="Gene3D" id="1.50.10.10">
    <property type="match status" value="1"/>
</dbReference>
<dbReference type="InterPro" id="IPR008928">
    <property type="entry name" value="6-hairpin_glycosidase_sf"/>
</dbReference>
<gene>
    <name evidence="8" type="ORF">ACFQ2I_21885</name>
</gene>
<comment type="catalytic activity">
    <reaction evidence="1">
        <text>Hydrolysis of terminal non-reducing alpha-L-rhamnose residues in alpha-L-rhamnosides.</text>
        <dbReference type="EC" id="3.2.1.40"/>
    </reaction>
</comment>
<evidence type="ECO:0000256" key="1">
    <source>
        <dbReference type="ARBA" id="ARBA00001445"/>
    </source>
</evidence>
<dbReference type="Gene3D" id="2.60.420.10">
    <property type="entry name" value="Maltose phosphorylase, domain 3"/>
    <property type="match status" value="1"/>
</dbReference>
<dbReference type="RefSeq" id="WP_377568076.1">
    <property type="nucleotide sequence ID" value="NZ_JBHTJZ010000070.1"/>
</dbReference>
<dbReference type="InterPro" id="IPR035398">
    <property type="entry name" value="Bac_rhamnosid_C"/>
</dbReference>
<dbReference type="Pfam" id="PF17390">
    <property type="entry name" value="Bac_rhamnosid_C"/>
    <property type="match status" value="1"/>
</dbReference>
<dbReference type="InterPro" id="IPR013783">
    <property type="entry name" value="Ig-like_fold"/>
</dbReference>
<evidence type="ECO:0000313" key="9">
    <source>
        <dbReference type="Proteomes" id="UP001596989"/>
    </source>
</evidence>
<dbReference type="Pfam" id="PF05592">
    <property type="entry name" value="Bac_rhamnosid"/>
    <property type="match status" value="1"/>
</dbReference>
<dbReference type="Pfam" id="PF17389">
    <property type="entry name" value="Bac_rhamnosid6H"/>
    <property type="match status" value="1"/>
</dbReference>
<dbReference type="Pfam" id="PF25788">
    <property type="entry name" value="Ig_Rha78A_N"/>
    <property type="match status" value="1"/>
</dbReference>
<reference evidence="9" key="1">
    <citation type="journal article" date="2019" name="Int. J. Syst. Evol. Microbiol.">
        <title>The Global Catalogue of Microorganisms (GCM) 10K type strain sequencing project: providing services to taxonomists for standard genome sequencing and annotation.</title>
        <authorList>
            <consortium name="The Broad Institute Genomics Platform"/>
            <consortium name="The Broad Institute Genome Sequencing Center for Infectious Disease"/>
            <person name="Wu L."/>
            <person name="Ma J."/>
        </authorList>
    </citation>
    <scope>NUCLEOTIDE SEQUENCE [LARGE SCALE GENOMIC DNA]</scope>
    <source>
        <strain evidence="9">CCUG 59129</strain>
    </source>
</reference>
<keyword evidence="9" id="KW-1185">Reference proteome</keyword>
<evidence type="ECO:0000256" key="3">
    <source>
        <dbReference type="ARBA" id="ARBA00022801"/>
    </source>
</evidence>
<dbReference type="PANTHER" id="PTHR33307:SF6">
    <property type="entry name" value="ALPHA-RHAMNOSIDASE (EUROFUNG)-RELATED"/>
    <property type="match status" value="1"/>
</dbReference>
<name>A0ABW3HWV0_9BACL</name>
<dbReference type="InterPro" id="IPR013737">
    <property type="entry name" value="Bac_rhamnosid_N"/>
</dbReference>
<evidence type="ECO:0000313" key="8">
    <source>
        <dbReference type="EMBL" id="MFD0961994.1"/>
    </source>
</evidence>
<dbReference type="InterPro" id="IPR016007">
    <property type="entry name" value="Alpha_rhamnosid"/>
</dbReference>
<dbReference type="Gene3D" id="2.60.40.10">
    <property type="entry name" value="Immunoglobulins"/>
    <property type="match status" value="1"/>
</dbReference>
<evidence type="ECO:0000259" key="5">
    <source>
        <dbReference type="Pfam" id="PF08531"/>
    </source>
</evidence>
<feature type="domain" description="Bacterial alpha-L-rhamnosidase N-terminal" evidence="5">
    <location>
        <begin position="143"/>
        <end position="291"/>
    </location>
</feature>
<evidence type="ECO:0000256" key="2">
    <source>
        <dbReference type="ARBA" id="ARBA00012652"/>
    </source>
</evidence>
<keyword evidence="3 8" id="KW-0378">Hydrolase</keyword>
<feature type="domain" description="Alpha-L-rhamnosidase six-hairpin glycosidase" evidence="6">
    <location>
        <begin position="437"/>
        <end position="769"/>
    </location>
</feature>
<dbReference type="PANTHER" id="PTHR33307">
    <property type="entry name" value="ALPHA-RHAMNOSIDASE (EUROFUNG)"/>
    <property type="match status" value="1"/>
</dbReference>
<dbReference type="EC" id="3.2.1.40" evidence="2"/>
<dbReference type="GO" id="GO:0016787">
    <property type="term" value="F:hydrolase activity"/>
    <property type="evidence" value="ECO:0007669"/>
    <property type="project" value="UniProtKB-KW"/>
</dbReference>
<comment type="caution">
    <text evidence="8">The sequence shown here is derived from an EMBL/GenBank/DDBJ whole genome shotgun (WGS) entry which is preliminary data.</text>
</comment>
<dbReference type="EMBL" id="JBHTJZ010000070">
    <property type="protein sequence ID" value="MFD0961994.1"/>
    <property type="molecule type" value="Genomic_DNA"/>
</dbReference>
<feature type="domain" description="Alpha-L-rhamnosidase C-terminal" evidence="7">
    <location>
        <begin position="772"/>
        <end position="839"/>
    </location>
</feature>
<organism evidence="8 9">
    <name type="scientific">Paenibacillus chungangensis</name>
    <dbReference type="NCBI Taxonomy" id="696535"/>
    <lineage>
        <taxon>Bacteria</taxon>
        <taxon>Bacillati</taxon>
        <taxon>Bacillota</taxon>
        <taxon>Bacilli</taxon>
        <taxon>Bacillales</taxon>
        <taxon>Paenibacillaceae</taxon>
        <taxon>Paenibacillus</taxon>
    </lineage>
</organism>
<dbReference type="InterPro" id="IPR008902">
    <property type="entry name" value="Rhamnosid_concanavalin"/>
</dbReference>
<dbReference type="InterPro" id="IPR035396">
    <property type="entry name" value="Bac_rhamnosid6H"/>
</dbReference>
<proteinExistence type="predicted"/>
<accession>A0ABW3HWV0</accession>
<evidence type="ECO:0000259" key="7">
    <source>
        <dbReference type="Pfam" id="PF17390"/>
    </source>
</evidence>